<evidence type="ECO:0000313" key="11">
    <source>
        <dbReference type="Proteomes" id="UP000036947"/>
    </source>
</evidence>
<dbReference type="InterPro" id="IPR000796">
    <property type="entry name" value="Asp_trans"/>
</dbReference>
<proteinExistence type="inferred from homology"/>
<dbReference type="EMBL" id="LFRF01000004">
    <property type="protein sequence ID" value="KND93211.1"/>
    <property type="molecule type" value="Genomic_DNA"/>
</dbReference>
<comment type="similarity">
    <text evidence="2">Belongs to the class-I pyridoxal-phosphate-dependent aminotransferase family.</text>
</comment>
<comment type="catalytic activity">
    <reaction evidence="7">
        <text>L-aspartate + 2-oxoglutarate = oxaloacetate + L-glutamate</text>
        <dbReference type="Rhea" id="RHEA:21824"/>
        <dbReference type="ChEBI" id="CHEBI:16452"/>
        <dbReference type="ChEBI" id="CHEBI:16810"/>
        <dbReference type="ChEBI" id="CHEBI:29985"/>
        <dbReference type="ChEBI" id="CHEBI:29991"/>
        <dbReference type="EC" id="2.6.1.1"/>
    </reaction>
</comment>
<dbReference type="InterPro" id="IPR004839">
    <property type="entry name" value="Aminotransferase_I/II_large"/>
</dbReference>
<feature type="compositionally biased region" description="Pro residues" evidence="8">
    <location>
        <begin position="9"/>
        <end position="19"/>
    </location>
</feature>
<gene>
    <name evidence="10" type="ORF">TOPH_02215</name>
</gene>
<keyword evidence="11" id="KW-1185">Reference proteome</keyword>
<keyword evidence="6" id="KW-0663">Pyridoxal phosphate</keyword>
<dbReference type="AlphaFoldDB" id="A0A0L0NGJ7"/>
<dbReference type="Pfam" id="PF00155">
    <property type="entry name" value="Aminotran_1_2"/>
    <property type="match status" value="1"/>
</dbReference>
<comment type="miscellaneous">
    <text evidence="7">In eukaryotes there are cytoplasmic, mitochondrial and chloroplastic isozymes.</text>
</comment>
<dbReference type="OrthoDB" id="6752799at2759"/>
<dbReference type="PRINTS" id="PR00799">
    <property type="entry name" value="TRANSAMINASE"/>
</dbReference>
<feature type="domain" description="Aminotransferase class I/classII large" evidence="9">
    <location>
        <begin position="77"/>
        <end position="448"/>
    </location>
</feature>
<evidence type="ECO:0000256" key="1">
    <source>
        <dbReference type="ARBA" id="ARBA00001933"/>
    </source>
</evidence>
<dbReference type="PANTHER" id="PTHR11879">
    <property type="entry name" value="ASPARTATE AMINOTRANSFERASE"/>
    <property type="match status" value="1"/>
</dbReference>
<evidence type="ECO:0000256" key="6">
    <source>
        <dbReference type="ARBA" id="ARBA00022898"/>
    </source>
</evidence>
<keyword evidence="4 7" id="KW-0032">Aminotransferase</keyword>
<evidence type="ECO:0000256" key="7">
    <source>
        <dbReference type="RuleBase" id="RU000480"/>
    </source>
</evidence>
<protein>
    <recommendedName>
        <fullName evidence="7">Aspartate aminotransferase</fullName>
        <ecNumber evidence="7">2.6.1.1</ecNumber>
    </recommendedName>
</protein>
<sequence>MAPSSSSSAPPPAPAPAPAPATASSSSSLARINNIASHISPAMASVTSFPVDTVPQAPEDALFGLARAYRADTSDLKVDLGIGAYRDDNAKPWVLPVVKKADEILRDSPELNHEYAPIAGIPDFTSKAAQLILGADSPALTEKRATSMQTISGNGAVHLGALFLAKFYKGCRTVYLSNTTWANHKQIFGNVGLETAQYPYFSKQSNGLDFEGMKAAIQAAPERSIILLHPCAHNPTGVDPTMDQWKELAVIMGQKKHFPFFDCAYQGFASGDLARDASAIRYFIGQGFELLVCQSFAKNFGLYGERAGCFHMVTGPGAEASATITRIASQLAILQRSEISNPPLYGARIASTVLNDPKLFAEWEENLRNMSGRIISMRKALRSKLEALGTPGTWNHITDQIGMFSFTGLSEPQVQRLRDEYHIYMTKNGRISMAGLNTKNIDHVANAIRKVVGETQ</sequence>
<keyword evidence="5 7" id="KW-0808">Transferase</keyword>
<evidence type="ECO:0000256" key="5">
    <source>
        <dbReference type="ARBA" id="ARBA00022679"/>
    </source>
</evidence>
<evidence type="ECO:0000256" key="4">
    <source>
        <dbReference type="ARBA" id="ARBA00022576"/>
    </source>
</evidence>
<dbReference type="Gene3D" id="3.90.1150.10">
    <property type="entry name" value="Aspartate Aminotransferase, domain 1"/>
    <property type="match status" value="1"/>
</dbReference>
<evidence type="ECO:0000256" key="8">
    <source>
        <dbReference type="SAM" id="MobiDB-lite"/>
    </source>
</evidence>
<accession>A0A0L0NGJ7</accession>
<dbReference type="GO" id="GO:0004069">
    <property type="term" value="F:L-aspartate:2-oxoglutarate aminotransferase activity"/>
    <property type="evidence" value="ECO:0007669"/>
    <property type="project" value="UniProtKB-EC"/>
</dbReference>
<feature type="region of interest" description="Disordered" evidence="8">
    <location>
        <begin position="1"/>
        <end position="24"/>
    </location>
</feature>
<organism evidence="10 11">
    <name type="scientific">Tolypocladium ophioglossoides (strain CBS 100239)</name>
    <name type="common">Snaketongue truffleclub</name>
    <name type="synonym">Elaphocordyceps ophioglossoides</name>
    <dbReference type="NCBI Taxonomy" id="1163406"/>
    <lineage>
        <taxon>Eukaryota</taxon>
        <taxon>Fungi</taxon>
        <taxon>Dikarya</taxon>
        <taxon>Ascomycota</taxon>
        <taxon>Pezizomycotina</taxon>
        <taxon>Sordariomycetes</taxon>
        <taxon>Hypocreomycetidae</taxon>
        <taxon>Hypocreales</taxon>
        <taxon>Ophiocordycipitaceae</taxon>
        <taxon>Tolypocladium</taxon>
    </lineage>
</organism>
<reference evidence="10 11" key="1">
    <citation type="journal article" date="2015" name="BMC Genomics">
        <title>The genome of the truffle-parasite Tolypocladium ophioglossoides and the evolution of antifungal peptaibiotics.</title>
        <authorList>
            <person name="Quandt C.A."/>
            <person name="Bushley K.E."/>
            <person name="Spatafora J.W."/>
        </authorList>
    </citation>
    <scope>NUCLEOTIDE SEQUENCE [LARGE SCALE GENOMIC DNA]</scope>
    <source>
        <strain evidence="10 11">CBS 100239</strain>
    </source>
</reference>
<dbReference type="PANTHER" id="PTHR11879:SF55">
    <property type="entry name" value="GLUTAMATE OXALOACETATE TRANSAMINASE 1, ISOFORM B"/>
    <property type="match status" value="1"/>
</dbReference>
<dbReference type="FunFam" id="3.40.640.10:FF:000064">
    <property type="entry name" value="Aspartate aminotransferase"/>
    <property type="match status" value="1"/>
</dbReference>
<comment type="caution">
    <text evidence="10">The sequence shown here is derived from an EMBL/GenBank/DDBJ whole genome shotgun (WGS) entry which is preliminary data.</text>
</comment>
<dbReference type="InterPro" id="IPR015422">
    <property type="entry name" value="PyrdxlP-dep_Trfase_small"/>
</dbReference>
<dbReference type="GO" id="GO:0005829">
    <property type="term" value="C:cytosol"/>
    <property type="evidence" value="ECO:0007669"/>
    <property type="project" value="TreeGrafter"/>
</dbReference>
<dbReference type="Gene3D" id="3.40.640.10">
    <property type="entry name" value="Type I PLP-dependent aspartate aminotransferase-like (Major domain)"/>
    <property type="match status" value="1"/>
</dbReference>
<dbReference type="GO" id="GO:0006532">
    <property type="term" value="P:aspartate biosynthetic process"/>
    <property type="evidence" value="ECO:0007669"/>
    <property type="project" value="TreeGrafter"/>
</dbReference>
<evidence type="ECO:0000313" key="10">
    <source>
        <dbReference type="EMBL" id="KND93211.1"/>
    </source>
</evidence>
<dbReference type="InterPro" id="IPR015424">
    <property type="entry name" value="PyrdxlP-dep_Trfase"/>
</dbReference>
<dbReference type="PROSITE" id="PS00105">
    <property type="entry name" value="AA_TRANSFER_CLASS_1"/>
    <property type="match status" value="1"/>
</dbReference>
<dbReference type="STRING" id="1163406.A0A0L0NGJ7"/>
<evidence type="ECO:0000259" key="9">
    <source>
        <dbReference type="Pfam" id="PF00155"/>
    </source>
</evidence>
<dbReference type="GO" id="GO:0030170">
    <property type="term" value="F:pyridoxal phosphate binding"/>
    <property type="evidence" value="ECO:0007669"/>
    <property type="project" value="InterPro"/>
</dbReference>
<dbReference type="FunFam" id="3.90.1150.10:FF:000001">
    <property type="entry name" value="Aspartate aminotransferase"/>
    <property type="match status" value="1"/>
</dbReference>
<dbReference type="EC" id="2.6.1.1" evidence="7"/>
<dbReference type="SUPFAM" id="SSF53383">
    <property type="entry name" value="PLP-dependent transferases"/>
    <property type="match status" value="1"/>
</dbReference>
<dbReference type="InterPro" id="IPR004838">
    <property type="entry name" value="NHTrfase_class1_PyrdxlP-BS"/>
</dbReference>
<dbReference type="InterPro" id="IPR015421">
    <property type="entry name" value="PyrdxlP-dep_Trfase_major"/>
</dbReference>
<comment type="cofactor">
    <cofactor evidence="1">
        <name>pyridoxal 5'-phosphate</name>
        <dbReference type="ChEBI" id="CHEBI:597326"/>
    </cofactor>
</comment>
<evidence type="ECO:0000256" key="3">
    <source>
        <dbReference type="ARBA" id="ARBA00011738"/>
    </source>
</evidence>
<dbReference type="NCBIfam" id="NF006719">
    <property type="entry name" value="PRK09257.1"/>
    <property type="match status" value="1"/>
</dbReference>
<evidence type="ECO:0000256" key="2">
    <source>
        <dbReference type="ARBA" id="ARBA00007441"/>
    </source>
</evidence>
<name>A0A0L0NGJ7_TOLOC</name>
<dbReference type="Proteomes" id="UP000036947">
    <property type="component" value="Unassembled WGS sequence"/>
</dbReference>
<comment type="subunit">
    <text evidence="3 7">Homodimer.</text>
</comment>
<dbReference type="CDD" id="cd00609">
    <property type="entry name" value="AAT_like"/>
    <property type="match status" value="1"/>
</dbReference>